<comment type="caution">
    <text evidence="4">Lacks conserved residue(s) required for the propagation of feature annotation.</text>
</comment>
<comment type="catalytic activity">
    <reaction evidence="4 5">
        <text>uridine(38/39/40) in tRNA = pseudouridine(38/39/40) in tRNA</text>
        <dbReference type="Rhea" id="RHEA:22376"/>
        <dbReference type="Rhea" id="RHEA-COMP:10085"/>
        <dbReference type="Rhea" id="RHEA-COMP:10087"/>
        <dbReference type="ChEBI" id="CHEBI:65314"/>
        <dbReference type="ChEBI" id="CHEBI:65315"/>
        <dbReference type="EC" id="5.4.99.12"/>
    </reaction>
</comment>
<dbReference type="InterPro" id="IPR020097">
    <property type="entry name" value="PsdUridine_synth_TruA_a/b_dom"/>
</dbReference>
<comment type="caution">
    <text evidence="7">The sequence shown here is derived from an EMBL/GenBank/DDBJ whole genome shotgun (WGS) entry which is preliminary data.</text>
</comment>
<sequence>MPAPGGGDGGPAADPEPVRLRIDLAYDGTDFSGWARQPGLRTVQGTLEQALTTVLRLPEPAQLTVAGRTDAGVHARGQVAHVDIPADKWTLDGPQLVRRLSGTLPRDVRVREVSRAPEGFDARFAAEWRRYAYRISDTPGGVDPLRRAHVVWHDRPLDVDLMNEAAGLMLGDHDFAAYCKRREGASTVRCLKDFHWARETPGESDAGPGFTPLVIASVRADAFCHNMVRSLVGAMTAVGSGRRPVRWPAEVLARGVRDSSVHVAPAHGLVLEEVAYPSDERLAERAARAKRPRLDIV</sequence>
<organism evidence="7 8">
    <name type="scientific">Streptodolium elevatio</name>
    <dbReference type="NCBI Taxonomy" id="3157996"/>
    <lineage>
        <taxon>Bacteria</taxon>
        <taxon>Bacillati</taxon>
        <taxon>Actinomycetota</taxon>
        <taxon>Actinomycetes</taxon>
        <taxon>Kitasatosporales</taxon>
        <taxon>Streptomycetaceae</taxon>
        <taxon>Streptodolium</taxon>
    </lineage>
</organism>
<feature type="domain" description="Pseudouridine synthase I TruA alpha/beta" evidence="6">
    <location>
        <begin position="25"/>
        <end position="124"/>
    </location>
</feature>
<dbReference type="EMBL" id="JBEZFP010000108">
    <property type="protein sequence ID" value="MEU8138021.1"/>
    <property type="molecule type" value="Genomic_DNA"/>
</dbReference>
<evidence type="ECO:0000256" key="5">
    <source>
        <dbReference type="RuleBase" id="RU003792"/>
    </source>
</evidence>
<feature type="active site" description="Nucleophile" evidence="4">
    <location>
        <position position="70"/>
    </location>
</feature>
<dbReference type="Gene3D" id="3.30.70.660">
    <property type="entry name" value="Pseudouridine synthase I, catalytic domain, C-terminal subdomain"/>
    <property type="match status" value="1"/>
</dbReference>
<keyword evidence="2 4" id="KW-0819">tRNA processing</keyword>
<dbReference type="InterPro" id="IPR020103">
    <property type="entry name" value="PsdUridine_synth_cat_dom_sf"/>
</dbReference>
<feature type="domain" description="Pseudouridine synthase I TruA alpha/beta" evidence="6">
    <location>
        <begin position="165"/>
        <end position="277"/>
    </location>
</feature>
<dbReference type="GO" id="GO:0160147">
    <property type="term" value="F:tRNA pseudouridine(38-40) synthase activity"/>
    <property type="evidence" value="ECO:0007669"/>
    <property type="project" value="UniProtKB-EC"/>
</dbReference>
<dbReference type="Gene3D" id="3.30.70.580">
    <property type="entry name" value="Pseudouridine synthase I, catalytic domain, N-terminal subdomain"/>
    <property type="match status" value="1"/>
</dbReference>
<comment type="similarity">
    <text evidence="1 4 5">Belongs to the tRNA pseudouridine synthase TruA family.</text>
</comment>
<dbReference type="Pfam" id="PF01416">
    <property type="entry name" value="PseudoU_synth_1"/>
    <property type="match status" value="2"/>
</dbReference>
<gene>
    <name evidence="4 7" type="primary">truA</name>
    <name evidence="7" type="ORF">AB0C36_31500</name>
</gene>
<dbReference type="SUPFAM" id="SSF55120">
    <property type="entry name" value="Pseudouridine synthase"/>
    <property type="match status" value="1"/>
</dbReference>
<evidence type="ECO:0000256" key="2">
    <source>
        <dbReference type="ARBA" id="ARBA00022694"/>
    </source>
</evidence>
<evidence type="ECO:0000256" key="4">
    <source>
        <dbReference type="HAMAP-Rule" id="MF_00171"/>
    </source>
</evidence>
<proteinExistence type="inferred from homology"/>
<dbReference type="NCBIfam" id="TIGR00071">
    <property type="entry name" value="hisT_truA"/>
    <property type="match status" value="1"/>
</dbReference>
<dbReference type="Proteomes" id="UP001551482">
    <property type="component" value="Unassembled WGS sequence"/>
</dbReference>
<evidence type="ECO:0000313" key="8">
    <source>
        <dbReference type="Proteomes" id="UP001551482"/>
    </source>
</evidence>
<reference evidence="7 8" key="1">
    <citation type="submission" date="2024-06" db="EMBL/GenBank/DDBJ databases">
        <title>The Natural Products Discovery Center: Release of the First 8490 Sequenced Strains for Exploring Actinobacteria Biosynthetic Diversity.</title>
        <authorList>
            <person name="Kalkreuter E."/>
            <person name="Kautsar S.A."/>
            <person name="Yang D."/>
            <person name="Bader C.D."/>
            <person name="Teijaro C.N."/>
            <person name="Fluegel L."/>
            <person name="Davis C.M."/>
            <person name="Simpson J.R."/>
            <person name="Lauterbach L."/>
            <person name="Steele A.D."/>
            <person name="Gui C."/>
            <person name="Meng S."/>
            <person name="Li G."/>
            <person name="Viehrig K."/>
            <person name="Ye F."/>
            <person name="Su P."/>
            <person name="Kiefer A.F."/>
            <person name="Nichols A."/>
            <person name="Cepeda A.J."/>
            <person name="Yan W."/>
            <person name="Fan B."/>
            <person name="Jiang Y."/>
            <person name="Adhikari A."/>
            <person name="Zheng C.-J."/>
            <person name="Schuster L."/>
            <person name="Cowan T.M."/>
            <person name="Smanski M.J."/>
            <person name="Chevrette M.G."/>
            <person name="De Carvalho L.P.S."/>
            <person name="Shen B."/>
        </authorList>
    </citation>
    <scope>NUCLEOTIDE SEQUENCE [LARGE SCALE GENOMIC DNA]</scope>
    <source>
        <strain evidence="7 8">NPDC048946</strain>
    </source>
</reference>
<evidence type="ECO:0000256" key="1">
    <source>
        <dbReference type="ARBA" id="ARBA00009375"/>
    </source>
</evidence>
<keyword evidence="8" id="KW-1185">Reference proteome</keyword>
<dbReference type="InterPro" id="IPR001406">
    <property type="entry name" value="PsdUridine_synth_TruA"/>
</dbReference>
<dbReference type="CDD" id="cd02570">
    <property type="entry name" value="PseudoU_synth_EcTruA"/>
    <property type="match status" value="1"/>
</dbReference>
<dbReference type="PANTHER" id="PTHR11142:SF0">
    <property type="entry name" value="TRNA PSEUDOURIDINE SYNTHASE-LIKE 1"/>
    <property type="match status" value="1"/>
</dbReference>
<comment type="function">
    <text evidence="4">Formation of pseudouridine at positions 38, 39 and 40 in the anticodon stem and loop of transfer RNAs.</text>
</comment>
<feature type="binding site" evidence="4">
    <location>
        <position position="131"/>
    </location>
    <ligand>
        <name>substrate</name>
    </ligand>
</feature>
<dbReference type="EC" id="5.4.99.12" evidence="4"/>
<comment type="subunit">
    <text evidence="4">Homodimer.</text>
</comment>
<evidence type="ECO:0000313" key="7">
    <source>
        <dbReference type="EMBL" id="MEU8138021.1"/>
    </source>
</evidence>
<dbReference type="PIRSF" id="PIRSF001430">
    <property type="entry name" value="tRNA_psdUrid_synth"/>
    <property type="match status" value="1"/>
</dbReference>
<name>A0ABV3DQQ5_9ACTN</name>
<dbReference type="InterPro" id="IPR020095">
    <property type="entry name" value="PsdUridine_synth_TruA_C"/>
</dbReference>
<dbReference type="HAMAP" id="MF_00171">
    <property type="entry name" value="TruA"/>
    <property type="match status" value="1"/>
</dbReference>
<evidence type="ECO:0000259" key="6">
    <source>
        <dbReference type="Pfam" id="PF01416"/>
    </source>
</evidence>
<evidence type="ECO:0000256" key="3">
    <source>
        <dbReference type="ARBA" id="ARBA00023235"/>
    </source>
</evidence>
<dbReference type="PANTHER" id="PTHR11142">
    <property type="entry name" value="PSEUDOURIDYLATE SYNTHASE"/>
    <property type="match status" value="1"/>
</dbReference>
<dbReference type="InterPro" id="IPR020094">
    <property type="entry name" value="TruA/RsuA/RluB/E/F_N"/>
</dbReference>
<protein>
    <recommendedName>
        <fullName evidence="4">tRNA pseudouridine synthase A</fullName>
        <ecNumber evidence="4">5.4.99.12</ecNumber>
    </recommendedName>
    <alternativeName>
        <fullName evidence="4">tRNA pseudouridine(38-40) synthase</fullName>
    </alternativeName>
    <alternativeName>
        <fullName evidence="4">tRNA pseudouridylate synthase I</fullName>
    </alternativeName>
    <alternativeName>
        <fullName evidence="4">tRNA-uridine isomerase I</fullName>
    </alternativeName>
</protein>
<accession>A0ABV3DQQ5</accession>
<keyword evidence="3 4" id="KW-0413">Isomerase</keyword>